<evidence type="ECO:0000256" key="3">
    <source>
        <dbReference type="ARBA" id="ARBA00022729"/>
    </source>
</evidence>
<dbReference type="InterPro" id="IPR017981">
    <property type="entry name" value="GPCR_2-like_7TM"/>
</dbReference>
<reference evidence="15" key="1">
    <citation type="journal article" date="2017" name="bioRxiv">
        <title>Comparative analysis of the genomes of Stylophora pistillata and Acropora digitifera provides evidence for extensive differences between species of corals.</title>
        <authorList>
            <person name="Voolstra C.R."/>
            <person name="Li Y."/>
            <person name="Liew Y.J."/>
            <person name="Baumgarten S."/>
            <person name="Zoccola D."/>
            <person name="Flot J.-F."/>
            <person name="Tambutte S."/>
            <person name="Allemand D."/>
            <person name="Aranda M."/>
        </authorList>
    </citation>
    <scope>NUCLEOTIDE SEQUENCE [LARGE SCALE GENOMIC DNA]</scope>
</reference>
<feature type="domain" description="G-protein coupled receptors family 2 profile 2" evidence="10">
    <location>
        <begin position="970"/>
        <end position="1211"/>
    </location>
</feature>
<dbReference type="CDD" id="cd01650">
    <property type="entry name" value="RT_nLTR_like"/>
    <property type="match status" value="1"/>
</dbReference>
<comment type="caution">
    <text evidence="14">The sequence shown here is derived from an EMBL/GenBank/DDBJ whole genome shotgun (WGS) entry which is preliminary data.</text>
</comment>
<feature type="region of interest" description="Disordered" evidence="7">
    <location>
        <begin position="1287"/>
        <end position="1372"/>
    </location>
</feature>
<gene>
    <name evidence="14" type="primary">GPR133</name>
    <name evidence="14" type="ORF">AWC38_SpisGene3076</name>
</gene>
<keyword evidence="4 8" id="KW-1133">Transmembrane helix</keyword>
<dbReference type="InterPro" id="IPR043502">
    <property type="entry name" value="DNA/RNA_pol_sf"/>
</dbReference>
<evidence type="ECO:0000256" key="2">
    <source>
        <dbReference type="ARBA" id="ARBA00022692"/>
    </source>
</evidence>
<dbReference type="Pfam" id="PF01825">
    <property type="entry name" value="GPS"/>
    <property type="match status" value="1"/>
</dbReference>
<dbReference type="PROSITE" id="PS00650">
    <property type="entry name" value="G_PROTEIN_RECEP_F2_2"/>
    <property type="match status" value="1"/>
</dbReference>
<feature type="domain" description="PA14" evidence="13">
    <location>
        <begin position="502"/>
        <end position="660"/>
    </location>
</feature>
<dbReference type="Gene3D" id="2.170.140.10">
    <property type="entry name" value="Chitin binding domain"/>
    <property type="match status" value="1"/>
</dbReference>
<feature type="transmembrane region" description="Helical" evidence="8">
    <location>
        <begin position="1075"/>
        <end position="1094"/>
    </location>
</feature>
<protein>
    <submittedName>
        <fullName evidence="14">Putative G-protein coupled receptor 133</fullName>
    </submittedName>
</protein>
<keyword evidence="6" id="KW-1015">Disulfide bond</keyword>
<evidence type="ECO:0000256" key="5">
    <source>
        <dbReference type="ARBA" id="ARBA00023136"/>
    </source>
</evidence>
<dbReference type="Gene3D" id="2.60.220.50">
    <property type="match status" value="1"/>
</dbReference>
<feature type="transmembrane region" description="Helical" evidence="8">
    <location>
        <begin position="1007"/>
        <end position="1027"/>
    </location>
</feature>
<dbReference type="InterPro" id="IPR037524">
    <property type="entry name" value="PA14/GLEYA"/>
</dbReference>
<dbReference type="PANTHER" id="PTHR12011:SF347">
    <property type="entry name" value="FI21270P1-RELATED"/>
    <property type="match status" value="1"/>
</dbReference>
<organism evidence="14 15">
    <name type="scientific">Stylophora pistillata</name>
    <name type="common">Smooth cauliflower coral</name>
    <dbReference type="NCBI Taxonomy" id="50429"/>
    <lineage>
        <taxon>Eukaryota</taxon>
        <taxon>Metazoa</taxon>
        <taxon>Cnidaria</taxon>
        <taxon>Anthozoa</taxon>
        <taxon>Hexacorallia</taxon>
        <taxon>Scleractinia</taxon>
        <taxon>Astrocoeniina</taxon>
        <taxon>Pocilloporidae</taxon>
        <taxon>Stylophora</taxon>
    </lineage>
</organism>
<keyword evidence="2 8" id="KW-0812">Transmembrane</keyword>
<feature type="compositionally biased region" description="Basic residues" evidence="7">
    <location>
        <begin position="1343"/>
        <end position="1359"/>
    </location>
</feature>
<feature type="transmembrane region" description="Helical" evidence="8">
    <location>
        <begin position="1039"/>
        <end position="1063"/>
    </location>
</feature>
<feature type="domain" description="GAIN-B" evidence="9">
    <location>
        <begin position="779"/>
        <end position="958"/>
    </location>
</feature>
<dbReference type="SUPFAM" id="SSF56672">
    <property type="entry name" value="DNA/RNA polymerases"/>
    <property type="match status" value="1"/>
</dbReference>
<dbReference type="Pfam" id="PF00078">
    <property type="entry name" value="RVT_1"/>
    <property type="match status" value="1"/>
</dbReference>
<dbReference type="GO" id="GO:0005576">
    <property type="term" value="C:extracellular region"/>
    <property type="evidence" value="ECO:0007669"/>
    <property type="project" value="InterPro"/>
</dbReference>
<feature type="domain" description="Reverse transcriptase" evidence="11">
    <location>
        <begin position="1"/>
        <end position="265"/>
    </location>
</feature>
<dbReference type="Gene3D" id="3.90.182.10">
    <property type="entry name" value="Toxin - Anthrax Protective Antigen,domain 1"/>
    <property type="match status" value="1"/>
</dbReference>
<dbReference type="InterPro" id="IPR046338">
    <property type="entry name" value="GAIN_dom_sf"/>
</dbReference>
<dbReference type="PRINTS" id="PR00249">
    <property type="entry name" value="GPCRSECRETIN"/>
</dbReference>
<keyword evidence="5 8" id="KW-0472">Membrane</keyword>
<dbReference type="GO" id="GO:0004930">
    <property type="term" value="F:G protein-coupled receptor activity"/>
    <property type="evidence" value="ECO:0007669"/>
    <property type="project" value="InterPro"/>
</dbReference>
<feature type="transmembrane region" description="Helical" evidence="8">
    <location>
        <begin position="972"/>
        <end position="995"/>
    </location>
</feature>
<feature type="transmembrane region" description="Helical" evidence="8">
    <location>
        <begin position="1160"/>
        <end position="1181"/>
    </location>
</feature>
<dbReference type="GO" id="GO:0008061">
    <property type="term" value="F:chitin binding"/>
    <property type="evidence" value="ECO:0007669"/>
    <property type="project" value="InterPro"/>
</dbReference>
<feature type="domain" description="Chitin-binding type-2" evidence="12">
    <location>
        <begin position="447"/>
        <end position="504"/>
    </location>
</feature>
<dbReference type="PROSITE" id="PS50261">
    <property type="entry name" value="G_PROTEIN_RECEP_F2_4"/>
    <property type="match status" value="1"/>
</dbReference>
<feature type="compositionally biased region" description="Polar residues" evidence="7">
    <location>
        <begin position="1288"/>
        <end position="1317"/>
    </location>
</feature>
<keyword evidence="15" id="KW-1185">Reference proteome</keyword>
<dbReference type="GO" id="GO:0007166">
    <property type="term" value="P:cell surface receptor signaling pathway"/>
    <property type="evidence" value="ECO:0007669"/>
    <property type="project" value="InterPro"/>
</dbReference>
<dbReference type="PANTHER" id="PTHR12011">
    <property type="entry name" value="ADHESION G-PROTEIN COUPLED RECEPTOR"/>
    <property type="match status" value="1"/>
</dbReference>
<evidence type="ECO:0000256" key="6">
    <source>
        <dbReference type="ARBA" id="ARBA00023157"/>
    </source>
</evidence>
<dbReference type="InterPro" id="IPR057244">
    <property type="entry name" value="GAIN_B"/>
</dbReference>
<name>A0A2B4SSJ8_STYPI</name>
<evidence type="ECO:0000259" key="9">
    <source>
        <dbReference type="PROSITE" id="PS50221"/>
    </source>
</evidence>
<dbReference type="PROSITE" id="PS50940">
    <property type="entry name" value="CHIT_BIND_II"/>
    <property type="match status" value="1"/>
</dbReference>
<evidence type="ECO:0000313" key="14">
    <source>
        <dbReference type="EMBL" id="PFX32079.1"/>
    </source>
</evidence>
<dbReference type="Pfam" id="PF00002">
    <property type="entry name" value="7tm_2"/>
    <property type="match status" value="1"/>
</dbReference>
<feature type="transmembrane region" description="Helical" evidence="8">
    <location>
        <begin position="1114"/>
        <end position="1140"/>
    </location>
</feature>
<dbReference type="InterPro" id="IPR000477">
    <property type="entry name" value="RT_dom"/>
</dbReference>
<dbReference type="PROSITE" id="PS50221">
    <property type="entry name" value="GAIN_B"/>
    <property type="match status" value="1"/>
</dbReference>
<evidence type="ECO:0000256" key="8">
    <source>
        <dbReference type="SAM" id="Phobius"/>
    </source>
</evidence>
<dbReference type="InterPro" id="IPR017983">
    <property type="entry name" value="GPCR_2_secretin-like_CS"/>
</dbReference>
<dbReference type="SMART" id="SM00303">
    <property type="entry name" value="GPS"/>
    <property type="match status" value="1"/>
</dbReference>
<evidence type="ECO:0000259" key="13">
    <source>
        <dbReference type="PROSITE" id="PS51820"/>
    </source>
</evidence>
<feature type="transmembrane region" description="Helical" evidence="8">
    <location>
        <begin position="1187"/>
        <end position="1210"/>
    </location>
</feature>
<dbReference type="PROSITE" id="PS51820">
    <property type="entry name" value="PA14"/>
    <property type="match status" value="1"/>
</dbReference>
<dbReference type="OrthoDB" id="1100386at2759"/>
<dbReference type="Gene3D" id="1.20.1070.10">
    <property type="entry name" value="Rhodopsin 7-helix transmembrane proteins"/>
    <property type="match status" value="1"/>
</dbReference>
<dbReference type="InterPro" id="IPR000832">
    <property type="entry name" value="GPCR_2_secretin-like"/>
</dbReference>
<evidence type="ECO:0000256" key="1">
    <source>
        <dbReference type="ARBA" id="ARBA00004141"/>
    </source>
</evidence>
<dbReference type="SUPFAM" id="SSF81321">
    <property type="entry name" value="Family A G protein-coupled receptor-like"/>
    <property type="match status" value="1"/>
</dbReference>
<evidence type="ECO:0000259" key="10">
    <source>
        <dbReference type="PROSITE" id="PS50261"/>
    </source>
</evidence>
<dbReference type="EMBL" id="LSMT01000027">
    <property type="protein sequence ID" value="PFX32079.1"/>
    <property type="molecule type" value="Genomic_DNA"/>
</dbReference>
<dbReference type="Proteomes" id="UP000225706">
    <property type="component" value="Unassembled WGS sequence"/>
</dbReference>
<evidence type="ECO:0000256" key="4">
    <source>
        <dbReference type="ARBA" id="ARBA00022989"/>
    </source>
</evidence>
<sequence>MAKVTPVSKNQGTKTDKQNYRPISVLPILSKIYERHIYDSLYAHLSRNGLLYGLQSGFRKHHSTETALIRLLDQILFDIDCNNVTGLVCIDYSKAFDLINHDILLAKLKIYGVDDGNLQLFRSYLADRQQYVNINGCTSSPLGITHGVPQGSILGPLLFLTFINDLPQVISNSTVDVYADDTTFSSSAHCTLGTTAVEAKLQEDIDSLCAWSTQNRMVLNAGKTKSILVTGKRLKSRVADPSLKLQANGTAIEQVIHQKLLGVTIDQELTFKEHVDKLCKKLSKKIGLLKKLCTYLPIEERLLFYNALIKPVMMYGSIVWTYCSKEDLMRVFRLQKRAARVILGTGIRSRTVENFKKLNWIPFFDEVKIRNFWKIEMATEKDATRTKPPPKSHVRQIHLWLIVNSRSRPKSRHYSEDVTSFVMKLLTICTVFIHYVYSSTVDDYYDKDFCIGKSSGLHADPEDCRAYYDCFRGKTRHRTGLSTGLMFHPQSRTFVHSWEMDCPVTKVYREIWRKVPGSSVADLKRSNFYPCAPSKTEFNDTFCLYKLDQDDGYGQRLRSFFRAPETGHFIFQTSCDNSCQLWISSNELPAGKQLIIDQRVPSKYRNWDGSAEQLSRKISLEKGKLYYMEVLHKEDKLSDFICVGVKFPTLKKEQPISSRHLVMNTTVLQLIGCKGSIQQQNVKCQKETSCESPNQQLEKFKQSMDTSIQSLKSIPADESPSSLKRIVQVTKDCTEIINGVLEDSKKEQWRRSNLSLAMEIAEVTETFGKELAQKWSNETSTVVSSDANIALQASVLSSNSYKFSVPEFNNNWKGIRDFLALKITKGKPKNKTKVFSVIYKNLHELLPSIPKKVIENQAFEEQYHELNSRIIGSLIHPPINSQHLEVRVTFQHLKHKSNASLAPVCVWWDLTAGGVNGSGFWSTKGCQIDEAASNTTHSTCKCNHLTNFAVLMQVKSDSDLEVDKSHIVALQIITYVGCGLSLMGVTLTVFVIAALSGLRSERNLIHLNLSLSIGIFQIIFLAGIEATNNEIACTVVAVLLHYFLLVSFAWMLVEGIYLYLMVITVFENSKEQLRIFGASSYGFPGIIVLITTSVAHDGYGTDSSCWLSTAKGVIYAFVGPALAIILVNAVILIMVIREIIKIQTNGISRSTKFDLIKSGFKSSVVLLPLLGVTWLFGILALDRNTIVFQYLFALCNSLQGFLIFVFHCLLNSEIRKVMQRKKEIWSSRRTTFFPSTTTPSPAVAASTSHGAMLSDVNMMSVSDDANNGNLATGSGRVKSNLALEENGSKASQNVNDQAPVTSSCASKTLSVESSSPAWLSKKHDPGPKRIKLPPVTVPETAKRNHKRIKDKNFKQKSKGKLNSAIEPLQEET</sequence>
<accession>A0A2B4SSJ8</accession>
<comment type="subcellular location">
    <subcellularLocation>
        <location evidence="1">Membrane</location>
        <topology evidence="1">Multi-pass membrane protein</topology>
    </subcellularLocation>
</comment>
<evidence type="ECO:0000259" key="12">
    <source>
        <dbReference type="PROSITE" id="PS50940"/>
    </source>
</evidence>
<dbReference type="InterPro" id="IPR002557">
    <property type="entry name" value="Chitin-bd_dom"/>
</dbReference>
<dbReference type="FunFam" id="1.20.1070.10:FF:000073">
    <property type="entry name" value="Adhesion G-protein coupled receptor D1"/>
    <property type="match status" value="1"/>
</dbReference>
<evidence type="ECO:0000259" key="11">
    <source>
        <dbReference type="PROSITE" id="PS50878"/>
    </source>
</evidence>
<evidence type="ECO:0000256" key="7">
    <source>
        <dbReference type="SAM" id="MobiDB-lite"/>
    </source>
</evidence>
<evidence type="ECO:0000313" key="15">
    <source>
        <dbReference type="Proteomes" id="UP000225706"/>
    </source>
</evidence>
<keyword evidence="14" id="KW-0675">Receptor</keyword>
<proteinExistence type="predicted"/>
<dbReference type="SUPFAM" id="SSF56988">
    <property type="entry name" value="Anthrax protective antigen"/>
    <property type="match status" value="1"/>
</dbReference>
<dbReference type="InterPro" id="IPR000203">
    <property type="entry name" value="GPS"/>
</dbReference>
<keyword evidence="3" id="KW-0732">Signal</keyword>
<dbReference type="GO" id="GO:0005886">
    <property type="term" value="C:plasma membrane"/>
    <property type="evidence" value="ECO:0007669"/>
    <property type="project" value="UniProtKB-SubCell"/>
</dbReference>
<dbReference type="PROSITE" id="PS50878">
    <property type="entry name" value="RT_POL"/>
    <property type="match status" value="1"/>
</dbReference>